<comment type="function">
    <text evidence="9">Probable molecular chaperone assisting protein biosynthesis and transport in the endoplasmic reticulum. Required for the proper biosynthesis and transport of pulmonary surfactant-associated protein A/SP-A, pulmonary surfactant-associated protein D/SP-D and the lipid transporter ABCA3. By regulating both the proper expression and the degradation through the endoplasmic reticulum-associated protein degradation pathway of these proteins plays a crucial role in pulmonary surfactant homeostasis. Has an anti-fibrotic activity by negatively regulating the secretion of type I and type III collagens. This calcium-binding protein also transiently associates with immature PCSK6 and regulates its secretion.</text>
</comment>
<reference evidence="14 15" key="1">
    <citation type="journal article" date="2018" name="Sci. Rep.">
        <title>Genomic signatures of local adaptation to the degree of environmental predictability in rotifers.</title>
        <authorList>
            <person name="Franch-Gras L."/>
            <person name="Hahn C."/>
            <person name="Garcia-Roger E.M."/>
            <person name="Carmona M.J."/>
            <person name="Serra M."/>
            <person name="Gomez A."/>
        </authorList>
    </citation>
    <scope>NUCLEOTIDE SEQUENCE [LARGE SCALE GENOMIC DNA]</scope>
    <source>
        <strain evidence="14">HYR1</strain>
    </source>
</reference>
<dbReference type="Pfam" id="PF13499">
    <property type="entry name" value="EF-hand_7"/>
    <property type="match status" value="1"/>
</dbReference>
<evidence type="ECO:0000256" key="12">
    <source>
        <dbReference type="SAM" id="SignalP"/>
    </source>
</evidence>
<evidence type="ECO:0000256" key="10">
    <source>
        <dbReference type="ARBA" id="ARBA00063143"/>
    </source>
</evidence>
<dbReference type="GO" id="GO:0015031">
    <property type="term" value="P:protein transport"/>
    <property type="evidence" value="ECO:0007669"/>
    <property type="project" value="UniProtKB-ARBA"/>
</dbReference>
<dbReference type="Pfam" id="PF13833">
    <property type="entry name" value="EF-hand_8"/>
    <property type="match status" value="1"/>
</dbReference>
<keyword evidence="8" id="KW-0143">Chaperone</keyword>
<feature type="domain" description="EF-hand" evidence="13">
    <location>
        <begin position="348"/>
        <end position="383"/>
    </location>
</feature>
<dbReference type="GO" id="GO:0005788">
    <property type="term" value="C:endoplasmic reticulum lumen"/>
    <property type="evidence" value="ECO:0007669"/>
    <property type="project" value="UniProtKB-SubCell"/>
</dbReference>
<dbReference type="InterPro" id="IPR018247">
    <property type="entry name" value="EF_Hand_1_Ca_BS"/>
</dbReference>
<comment type="subunit">
    <text evidence="10">Interacts with PCSK6 (immature form including the propeptide); probably involved in the maturation and the secretion of PCSK6.</text>
</comment>
<keyword evidence="5" id="KW-0256">Endoplasmic reticulum</keyword>
<evidence type="ECO:0000313" key="14">
    <source>
        <dbReference type="EMBL" id="RMZ96517.1"/>
    </source>
</evidence>
<feature type="signal peptide" evidence="12">
    <location>
        <begin position="1"/>
        <end position="21"/>
    </location>
</feature>
<name>A0A3M7PCS2_BRAPC</name>
<evidence type="ECO:0000259" key="13">
    <source>
        <dbReference type="PROSITE" id="PS50222"/>
    </source>
</evidence>
<dbReference type="OrthoDB" id="293868at2759"/>
<evidence type="ECO:0000256" key="1">
    <source>
        <dbReference type="ARBA" id="ARBA00004319"/>
    </source>
</evidence>
<feature type="domain" description="EF-hand" evidence="13">
    <location>
        <begin position="220"/>
        <end position="255"/>
    </location>
</feature>
<feature type="chain" id="PRO_5018009683" description="Reticulocalbin-3" evidence="12">
    <location>
        <begin position="22"/>
        <end position="398"/>
    </location>
</feature>
<feature type="domain" description="EF-hand" evidence="13">
    <location>
        <begin position="76"/>
        <end position="111"/>
    </location>
</feature>
<dbReference type="EMBL" id="REGN01012118">
    <property type="protein sequence ID" value="RMZ96517.1"/>
    <property type="molecule type" value="Genomic_DNA"/>
</dbReference>
<keyword evidence="15" id="KW-1185">Reference proteome</keyword>
<proteinExistence type="predicted"/>
<evidence type="ECO:0000256" key="3">
    <source>
        <dbReference type="ARBA" id="ARBA00022729"/>
    </source>
</evidence>
<sequence>MKSILIPIKFFLCLGLINCSALNLEDERIHTHQLTEELHYKDTNGDNLFEHNVEYDHEAFLGKAEAEKFRSLTPEESKERLGKIVEKIDVDHDEFINETELYEWLKNVTKIELFKDTEKKWKLFGENTTLDEYLETNYGALKYYRNHDFFITENELRIWIRQQHRLDLQKETDKKWKKVNPKQDQYLKFDELIENTIGGSETWSNEEKENRKELYDSYLKMMERNKKRFKAADFDGDGKLSRTEYSDFLHPEESKTMRQIVIDETIEDLDKNGDGVVSLDVKTFGYLLLQNINFALVDLQKSLREDEAEPEWIQVEIENFKLFRDKNKDNVLDREEVNDWILPSDYDHSLNEAKHLIYEADENKDGKLSKKEILDSYNLFVASQATAYGKAIYEKEDL</sequence>
<evidence type="ECO:0000256" key="2">
    <source>
        <dbReference type="ARBA" id="ARBA00022723"/>
    </source>
</evidence>
<dbReference type="PROSITE" id="PS00018">
    <property type="entry name" value="EF_HAND_1"/>
    <property type="match status" value="3"/>
</dbReference>
<dbReference type="PANTHER" id="PTHR10827:SF52">
    <property type="entry name" value="IP16409P"/>
    <property type="match status" value="1"/>
</dbReference>
<dbReference type="AlphaFoldDB" id="A0A3M7PCS2"/>
<protein>
    <recommendedName>
        <fullName evidence="11">Reticulocalbin-3</fullName>
    </recommendedName>
</protein>
<keyword evidence="6" id="KW-0106">Calcium</keyword>
<comment type="subcellular location">
    <subcellularLocation>
        <location evidence="1">Endoplasmic reticulum lumen</location>
    </subcellularLocation>
</comment>
<keyword evidence="2" id="KW-0479">Metal-binding</keyword>
<evidence type="ECO:0000256" key="7">
    <source>
        <dbReference type="ARBA" id="ARBA00023180"/>
    </source>
</evidence>
<accession>A0A3M7PCS2</accession>
<evidence type="ECO:0000256" key="9">
    <source>
        <dbReference type="ARBA" id="ARBA00056975"/>
    </source>
</evidence>
<keyword evidence="7" id="KW-0325">Glycoprotein</keyword>
<evidence type="ECO:0000256" key="11">
    <source>
        <dbReference type="ARBA" id="ARBA00072696"/>
    </source>
</evidence>
<evidence type="ECO:0000256" key="5">
    <source>
        <dbReference type="ARBA" id="ARBA00022824"/>
    </source>
</evidence>
<keyword evidence="4" id="KW-0677">Repeat</keyword>
<comment type="caution">
    <text evidence="14">The sequence shown here is derived from an EMBL/GenBank/DDBJ whole genome shotgun (WGS) entry which is preliminary data.</text>
</comment>
<dbReference type="GO" id="GO:0005509">
    <property type="term" value="F:calcium ion binding"/>
    <property type="evidence" value="ECO:0007669"/>
    <property type="project" value="InterPro"/>
</dbReference>
<dbReference type="Gene3D" id="1.10.238.10">
    <property type="entry name" value="EF-hand"/>
    <property type="match status" value="3"/>
</dbReference>
<gene>
    <name evidence="14" type="ORF">BpHYR1_053023</name>
</gene>
<dbReference type="FunFam" id="1.10.238.10:FF:000104">
    <property type="entry name" value="calumenin isoform X1"/>
    <property type="match status" value="1"/>
</dbReference>
<dbReference type="SMART" id="SM00054">
    <property type="entry name" value="EFh"/>
    <property type="match status" value="4"/>
</dbReference>
<dbReference type="STRING" id="10195.A0A3M7PCS2"/>
<evidence type="ECO:0000256" key="8">
    <source>
        <dbReference type="ARBA" id="ARBA00023186"/>
    </source>
</evidence>
<dbReference type="InterPro" id="IPR011992">
    <property type="entry name" value="EF-hand-dom_pair"/>
</dbReference>
<organism evidence="14 15">
    <name type="scientific">Brachionus plicatilis</name>
    <name type="common">Marine rotifer</name>
    <name type="synonym">Brachionus muelleri</name>
    <dbReference type="NCBI Taxonomy" id="10195"/>
    <lineage>
        <taxon>Eukaryota</taxon>
        <taxon>Metazoa</taxon>
        <taxon>Spiralia</taxon>
        <taxon>Gnathifera</taxon>
        <taxon>Rotifera</taxon>
        <taxon>Eurotatoria</taxon>
        <taxon>Monogononta</taxon>
        <taxon>Pseudotrocha</taxon>
        <taxon>Ploima</taxon>
        <taxon>Brachionidae</taxon>
        <taxon>Brachionus</taxon>
    </lineage>
</organism>
<evidence type="ECO:0000256" key="4">
    <source>
        <dbReference type="ARBA" id="ARBA00022737"/>
    </source>
</evidence>
<evidence type="ECO:0000313" key="15">
    <source>
        <dbReference type="Proteomes" id="UP000276133"/>
    </source>
</evidence>
<dbReference type="Proteomes" id="UP000276133">
    <property type="component" value="Unassembled WGS sequence"/>
</dbReference>
<dbReference type="InterPro" id="IPR002048">
    <property type="entry name" value="EF_hand_dom"/>
</dbReference>
<dbReference type="PROSITE" id="PS50222">
    <property type="entry name" value="EF_HAND_2"/>
    <property type="match status" value="3"/>
</dbReference>
<dbReference type="PANTHER" id="PTHR10827">
    <property type="entry name" value="RETICULOCALBIN"/>
    <property type="match status" value="1"/>
</dbReference>
<evidence type="ECO:0000256" key="6">
    <source>
        <dbReference type="ARBA" id="ARBA00022837"/>
    </source>
</evidence>
<keyword evidence="3 12" id="KW-0732">Signal</keyword>
<dbReference type="SUPFAM" id="SSF47473">
    <property type="entry name" value="EF-hand"/>
    <property type="match status" value="2"/>
</dbReference>